<reference evidence="14 15" key="2">
    <citation type="journal article" date="2016" name="Environ. Microbiol. Rep.">
        <title>Metagenomic evidence for the presence of phototrophic Gemmatimonadetes bacteria in diverse environments.</title>
        <authorList>
            <person name="Zeng Y."/>
            <person name="Baumbach J."/>
            <person name="Barbosa E.G."/>
            <person name="Azevedo V."/>
            <person name="Zhang C."/>
            <person name="Koblizek M."/>
        </authorList>
    </citation>
    <scope>NUCLEOTIDE SEQUENCE [LARGE SCALE GENOMIC DNA]</scope>
    <source>
        <strain evidence="14 15">AP64</strain>
    </source>
</reference>
<feature type="binding site" evidence="10">
    <location>
        <begin position="12"/>
        <end position="17"/>
    </location>
    <ligand>
        <name>substrate</name>
    </ligand>
</feature>
<reference evidence="14 15" key="1">
    <citation type="journal article" date="2014" name="Proc. Natl. Acad. Sci. U.S.A.">
        <title>Functional type 2 photosynthetic reaction centers found in the rare bacterial phylum Gemmatimonadetes.</title>
        <authorList>
            <person name="Zeng Y."/>
            <person name="Feng F."/>
            <person name="Medova H."/>
            <person name="Dean J."/>
            <person name="Koblizek M."/>
        </authorList>
    </citation>
    <scope>NUCLEOTIDE SEQUENCE [LARGE SCALE GENOMIC DNA]</scope>
    <source>
        <strain evidence="14 15">AP64</strain>
    </source>
</reference>
<dbReference type="GO" id="GO:0052381">
    <property type="term" value="F:tRNA dimethylallyltransferase activity"/>
    <property type="evidence" value="ECO:0007669"/>
    <property type="project" value="UniProtKB-UniRule"/>
</dbReference>
<dbReference type="EC" id="2.5.1.75" evidence="10"/>
<dbReference type="RefSeq" id="WP_053334431.1">
    <property type="nucleotide sequence ID" value="NZ_CP011454.1"/>
</dbReference>
<comment type="similarity">
    <text evidence="3 10 13">Belongs to the IPP transferase family.</text>
</comment>
<keyword evidence="4 10" id="KW-0808">Transferase</keyword>
<dbReference type="InterPro" id="IPR039657">
    <property type="entry name" value="Dimethylallyltransferase"/>
</dbReference>
<evidence type="ECO:0000256" key="8">
    <source>
        <dbReference type="ARBA" id="ARBA00022842"/>
    </source>
</evidence>
<dbReference type="PANTHER" id="PTHR11088:SF60">
    <property type="entry name" value="TRNA DIMETHYLALLYLTRANSFERASE"/>
    <property type="match status" value="1"/>
</dbReference>
<dbReference type="HAMAP" id="MF_00185">
    <property type="entry name" value="IPP_trans"/>
    <property type="match status" value="1"/>
</dbReference>
<dbReference type="OrthoDB" id="9776390at2"/>
<feature type="region of interest" description="Interaction with substrate tRNA" evidence="10">
    <location>
        <begin position="35"/>
        <end position="38"/>
    </location>
</feature>
<dbReference type="PANTHER" id="PTHR11088">
    <property type="entry name" value="TRNA DIMETHYLALLYLTRANSFERASE"/>
    <property type="match status" value="1"/>
</dbReference>
<comment type="catalytic activity">
    <reaction evidence="9 10 11">
        <text>adenosine(37) in tRNA + dimethylallyl diphosphate = N(6)-dimethylallyladenosine(37) in tRNA + diphosphate</text>
        <dbReference type="Rhea" id="RHEA:26482"/>
        <dbReference type="Rhea" id="RHEA-COMP:10162"/>
        <dbReference type="Rhea" id="RHEA-COMP:10375"/>
        <dbReference type="ChEBI" id="CHEBI:33019"/>
        <dbReference type="ChEBI" id="CHEBI:57623"/>
        <dbReference type="ChEBI" id="CHEBI:74411"/>
        <dbReference type="ChEBI" id="CHEBI:74415"/>
        <dbReference type="EC" id="2.5.1.75"/>
    </reaction>
</comment>
<dbReference type="NCBIfam" id="TIGR00174">
    <property type="entry name" value="miaA"/>
    <property type="match status" value="1"/>
</dbReference>
<dbReference type="GO" id="GO:0005524">
    <property type="term" value="F:ATP binding"/>
    <property type="evidence" value="ECO:0007669"/>
    <property type="project" value="UniProtKB-UniRule"/>
</dbReference>
<dbReference type="InterPro" id="IPR027417">
    <property type="entry name" value="P-loop_NTPase"/>
</dbReference>
<dbReference type="STRING" id="1379270.GEMMAAP_08260"/>
<evidence type="ECO:0000256" key="13">
    <source>
        <dbReference type="RuleBase" id="RU003785"/>
    </source>
</evidence>
<evidence type="ECO:0000256" key="6">
    <source>
        <dbReference type="ARBA" id="ARBA00022741"/>
    </source>
</evidence>
<protein>
    <recommendedName>
        <fullName evidence="10">tRNA dimethylallyltransferase</fullName>
        <ecNumber evidence="10">2.5.1.75</ecNumber>
    </recommendedName>
    <alternativeName>
        <fullName evidence="10">Dimethylallyl diphosphate:tRNA dimethylallyltransferase</fullName>
        <shortName evidence="10">DMAPP:tRNA dimethylallyltransferase</shortName>
        <shortName evidence="10">DMATase</shortName>
    </alternativeName>
    <alternativeName>
        <fullName evidence="10">Isopentenyl-diphosphate:tRNA isopentenyltransferase</fullName>
        <shortName evidence="10">IPP transferase</shortName>
        <shortName evidence="10">IPPT</shortName>
        <shortName evidence="10">IPTase</shortName>
    </alternativeName>
</protein>
<evidence type="ECO:0000256" key="5">
    <source>
        <dbReference type="ARBA" id="ARBA00022694"/>
    </source>
</evidence>
<evidence type="ECO:0000256" key="12">
    <source>
        <dbReference type="RuleBase" id="RU003784"/>
    </source>
</evidence>
<organism evidence="14 15">
    <name type="scientific">Gemmatimonas phototrophica</name>
    <dbReference type="NCBI Taxonomy" id="1379270"/>
    <lineage>
        <taxon>Bacteria</taxon>
        <taxon>Pseudomonadati</taxon>
        <taxon>Gemmatimonadota</taxon>
        <taxon>Gemmatimonadia</taxon>
        <taxon>Gemmatimonadales</taxon>
        <taxon>Gemmatimonadaceae</taxon>
        <taxon>Gemmatimonas</taxon>
    </lineage>
</organism>
<sequence length="308" mass="33511">MTVPLCCVVGPTAAGKSALAMALAEARQLAIISADSRQVYCRFDIGTAKPTSAERARVSHFGVDVVSPTERYSAHRWAQSAEQWMQQAHEAGASPLVVGGTGLYIRALVQPLDPVPTLDAQRRAALAPWLAALPLWELQRWCAQLDPSRAHLGRTQLQRAVETALLDGTRLSDRLGQSDTPARPVRYLVVDPGAALATRIAARVEAMLAAGFVEEVERLNREIPADAPAWNASGYGVMRAAVEGTMSRGAAIERVIIETRQYAKRQRTWFRHQLPAPLVTVVNPLEDNALDVALAWWDAAQQSNGADR</sequence>
<proteinExistence type="inferred from homology"/>
<dbReference type="SUPFAM" id="SSF52540">
    <property type="entry name" value="P-loop containing nucleoside triphosphate hydrolases"/>
    <property type="match status" value="1"/>
</dbReference>
<evidence type="ECO:0000256" key="1">
    <source>
        <dbReference type="ARBA" id="ARBA00001946"/>
    </source>
</evidence>
<keyword evidence="5 10" id="KW-0819">tRNA processing</keyword>
<evidence type="ECO:0000313" key="14">
    <source>
        <dbReference type="EMBL" id="AMW04827.1"/>
    </source>
</evidence>
<evidence type="ECO:0000256" key="9">
    <source>
        <dbReference type="ARBA" id="ARBA00049563"/>
    </source>
</evidence>
<dbReference type="eggNOG" id="COG0324">
    <property type="taxonomic scope" value="Bacteria"/>
</dbReference>
<feature type="site" description="Interaction with substrate tRNA" evidence="10">
    <location>
        <position position="123"/>
    </location>
</feature>
<dbReference type="InterPro" id="IPR018022">
    <property type="entry name" value="IPT"/>
</dbReference>
<dbReference type="Gene3D" id="3.40.50.300">
    <property type="entry name" value="P-loop containing nucleotide triphosphate hydrolases"/>
    <property type="match status" value="1"/>
</dbReference>
<evidence type="ECO:0000256" key="3">
    <source>
        <dbReference type="ARBA" id="ARBA00005842"/>
    </source>
</evidence>
<name>A0A143BIF4_9BACT</name>
<keyword evidence="15" id="KW-1185">Reference proteome</keyword>
<evidence type="ECO:0000256" key="11">
    <source>
        <dbReference type="RuleBase" id="RU003783"/>
    </source>
</evidence>
<dbReference type="Gene3D" id="1.10.287.890">
    <property type="entry name" value="Crystal structure of tRNA isopentenylpyrophosphate transferase (bh2366) domain"/>
    <property type="match status" value="1"/>
</dbReference>
<gene>
    <name evidence="10" type="primary">miaA</name>
    <name evidence="14" type="ORF">GEMMAAP_08260</name>
</gene>
<dbReference type="AlphaFoldDB" id="A0A143BIF4"/>
<accession>A0A143BIF4</accession>
<dbReference type="Proteomes" id="UP000076404">
    <property type="component" value="Chromosome"/>
</dbReference>
<comment type="cofactor">
    <cofactor evidence="1 10">
        <name>Mg(2+)</name>
        <dbReference type="ChEBI" id="CHEBI:18420"/>
    </cofactor>
</comment>
<keyword evidence="7 10" id="KW-0067">ATP-binding</keyword>
<dbReference type="KEGG" id="gph:GEMMAAP_08260"/>
<keyword evidence="6 10" id="KW-0547">Nucleotide-binding</keyword>
<comment type="function">
    <text evidence="2 10 12">Catalyzes the transfer of a dimethylallyl group onto the adenine at position 37 in tRNAs that read codons beginning with uridine, leading to the formation of N6-(dimethylallyl)adenosine (i(6)A).</text>
</comment>
<evidence type="ECO:0000256" key="7">
    <source>
        <dbReference type="ARBA" id="ARBA00022840"/>
    </source>
</evidence>
<comment type="caution">
    <text evidence="10">Lacks conserved residue(s) required for the propagation of feature annotation.</text>
</comment>
<evidence type="ECO:0000256" key="10">
    <source>
        <dbReference type="HAMAP-Rule" id="MF_00185"/>
    </source>
</evidence>
<feature type="binding site" evidence="10">
    <location>
        <begin position="10"/>
        <end position="17"/>
    </location>
    <ligand>
        <name>ATP</name>
        <dbReference type="ChEBI" id="CHEBI:30616"/>
    </ligand>
</feature>
<dbReference type="GO" id="GO:0006400">
    <property type="term" value="P:tRNA modification"/>
    <property type="evidence" value="ECO:0007669"/>
    <property type="project" value="TreeGrafter"/>
</dbReference>
<evidence type="ECO:0000256" key="4">
    <source>
        <dbReference type="ARBA" id="ARBA00022679"/>
    </source>
</evidence>
<keyword evidence="8 10" id="KW-0460">Magnesium</keyword>
<evidence type="ECO:0000313" key="15">
    <source>
        <dbReference type="Proteomes" id="UP000076404"/>
    </source>
</evidence>
<dbReference type="EMBL" id="CP011454">
    <property type="protein sequence ID" value="AMW04827.1"/>
    <property type="molecule type" value="Genomic_DNA"/>
</dbReference>
<evidence type="ECO:0000256" key="2">
    <source>
        <dbReference type="ARBA" id="ARBA00003213"/>
    </source>
</evidence>
<comment type="subunit">
    <text evidence="10">Monomer.</text>
</comment>
<dbReference type="Pfam" id="PF01715">
    <property type="entry name" value="IPPT"/>
    <property type="match status" value="1"/>
</dbReference>
<feature type="site" description="Interaction with substrate tRNA" evidence="10">
    <location>
        <position position="101"/>
    </location>
</feature>